<reference evidence="13" key="1">
    <citation type="submission" date="2022-11" db="EMBL/GenBank/DDBJ databases">
        <authorList>
            <person name="Petersen C."/>
        </authorList>
    </citation>
    <scope>NUCLEOTIDE SEQUENCE</scope>
    <source>
        <strain evidence="13">IBT 34128</strain>
    </source>
</reference>
<evidence type="ECO:0000256" key="8">
    <source>
        <dbReference type="ARBA" id="ARBA00023136"/>
    </source>
</evidence>
<organism evidence="13 14">
    <name type="scientific">Penicillium alfredii</name>
    <dbReference type="NCBI Taxonomy" id="1506179"/>
    <lineage>
        <taxon>Eukaryota</taxon>
        <taxon>Fungi</taxon>
        <taxon>Dikarya</taxon>
        <taxon>Ascomycota</taxon>
        <taxon>Pezizomycotina</taxon>
        <taxon>Eurotiomycetes</taxon>
        <taxon>Eurotiomycetidae</taxon>
        <taxon>Eurotiales</taxon>
        <taxon>Aspergillaceae</taxon>
        <taxon>Penicillium</taxon>
    </lineage>
</organism>
<evidence type="ECO:0000256" key="4">
    <source>
        <dbReference type="ARBA" id="ARBA00022792"/>
    </source>
</evidence>
<dbReference type="PANTHER" id="PTHR12428">
    <property type="entry name" value="OXA1"/>
    <property type="match status" value="1"/>
</dbReference>
<feature type="compositionally biased region" description="Basic residues" evidence="10">
    <location>
        <begin position="503"/>
        <end position="512"/>
    </location>
</feature>
<evidence type="ECO:0000256" key="11">
    <source>
        <dbReference type="SAM" id="Phobius"/>
    </source>
</evidence>
<evidence type="ECO:0000256" key="6">
    <source>
        <dbReference type="ARBA" id="ARBA00022989"/>
    </source>
</evidence>
<evidence type="ECO:0000256" key="10">
    <source>
        <dbReference type="SAM" id="MobiDB-lite"/>
    </source>
</evidence>
<dbReference type="GO" id="GO:0005743">
    <property type="term" value="C:mitochondrial inner membrane"/>
    <property type="evidence" value="ECO:0007669"/>
    <property type="project" value="UniProtKB-SubCell"/>
</dbReference>
<accession>A0A9W9KGX5</accession>
<dbReference type="CDD" id="cd20069">
    <property type="entry name" value="5TM_Oxa1-like"/>
    <property type="match status" value="1"/>
</dbReference>
<dbReference type="RefSeq" id="XP_056513683.1">
    <property type="nucleotide sequence ID" value="XM_056652616.1"/>
</dbReference>
<evidence type="ECO:0000256" key="3">
    <source>
        <dbReference type="ARBA" id="ARBA00022692"/>
    </source>
</evidence>
<reference evidence="13" key="2">
    <citation type="journal article" date="2023" name="IMA Fungus">
        <title>Comparative genomic study of the Penicillium genus elucidates a diverse pangenome and 15 lateral gene transfer events.</title>
        <authorList>
            <person name="Petersen C."/>
            <person name="Sorensen T."/>
            <person name="Nielsen M.R."/>
            <person name="Sondergaard T.E."/>
            <person name="Sorensen J.L."/>
            <person name="Fitzpatrick D.A."/>
            <person name="Frisvad J.C."/>
            <person name="Nielsen K.L."/>
        </authorList>
    </citation>
    <scope>NUCLEOTIDE SEQUENCE</scope>
    <source>
        <strain evidence="13">IBT 34128</strain>
    </source>
</reference>
<comment type="similarity">
    <text evidence="2 9">Belongs to the OXA1/ALB3/YidC family.</text>
</comment>
<keyword evidence="5" id="KW-0809">Transit peptide</keyword>
<dbReference type="GeneID" id="81391784"/>
<feature type="region of interest" description="Disordered" evidence="10">
    <location>
        <begin position="420"/>
        <end position="445"/>
    </location>
</feature>
<dbReference type="GO" id="GO:0032977">
    <property type="term" value="F:membrane insertase activity"/>
    <property type="evidence" value="ECO:0007669"/>
    <property type="project" value="InterPro"/>
</dbReference>
<keyword evidence="8 11" id="KW-0472">Membrane</keyword>
<evidence type="ECO:0000256" key="7">
    <source>
        <dbReference type="ARBA" id="ARBA00023128"/>
    </source>
</evidence>
<feature type="transmembrane region" description="Helical" evidence="11">
    <location>
        <begin position="318"/>
        <end position="339"/>
    </location>
</feature>
<feature type="region of interest" description="Disordered" evidence="10">
    <location>
        <begin position="458"/>
        <end position="512"/>
    </location>
</feature>
<keyword evidence="7" id="KW-0496">Mitochondrion</keyword>
<dbReference type="InterPro" id="IPR028055">
    <property type="entry name" value="YidC/Oxa/ALB_C"/>
</dbReference>
<evidence type="ECO:0000256" key="1">
    <source>
        <dbReference type="ARBA" id="ARBA00004448"/>
    </source>
</evidence>
<protein>
    <recommendedName>
        <fullName evidence="12">Membrane insertase YidC/Oxa/ALB C-terminal domain-containing protein</fullName>
    </recommendedName>
</protein>
<comment type="subcellular location">
    <subcellularLocation>
        <location evidence="9">Membrane</location>
        <topology evidence="9">Multi-pass membrane protein</topology>
    </subcellularLocation>
    <subcellularLocation>
        <location evidence="1">Mitochondrion inner membrane</location>
        <topology evidence="1">Multi-pass membrane protein</topology>
    </subcellularLocation>
</comment>
<gene>
    <name evidence="13" type="ORF">NUU61_002034</name>
</gene>
<evidence type="ECO:0000256" key="2">
    <source>
        <dbReference type="ARBA" id="ARBA00009877"/>
    </source>
</evidence>
<dbReference type="OrthoDB" id="2148490at2759"/>
<evidence type="ECO:0000313" key="14">
    <source>
        <dbReference type="Proteomes" id="UP001141434"/>
    </source>
</evidence>
<proteinExistence type="inferred from homology"/>
<dbReference type="GO" id="GO:0032979">
    <property type="term" value="P:protein insertion into mitochondrial inner membrane from matrix"/>
    <property type="evidence" value="ECO:0007669"/>
    <property type="project" value="TreeGrafter"/>
</dbReference>
<dbReference type="Proteomes" id="UP001141434">
    <property type="component" value="Unassembled WGS sequence"/>
</dbReference>
<evidence type="ECO:0000256" key="5">
    <source>
        <dbReference type="ARBA" id="ARBA00022946"/>
    </source>
</evidence>
<feature type="domain" description="Membrane insertase YidC/Oxa/ALB C-terminal" evidence="12">
    <location>
        <begin position="141"/>
        <end position="335"/>
    </location>
</feature>
<dbReference type="AlphaFoldDB" id="A0A9W9KGX5"/>
<evidence type="ECO:0000313" key="13">
    <source>
        <dbReference type="EMBL" id="KAJ5104687.1"/>
    </source>
</evidence>
<keyword evidence="14" id="KW-1185">Reference proteome</keyword>
<sequence>MIGPAGLKGPSAAIARQRVTAMPWSTRSISTFRSPHLRIPGQRSQLKSAFSGSTPWRAASVVGPASIRFNSTSTDTTPASAPETVTNDQLPDFTDLSATEISQIPEKIGYLKELGLDYGWGPSAIIQYTIEHLHLWTGLPWWASIVGTGLLIRFALLKPTLDASDNTVKTQNIRGIISPMRDDMMRAARDNNQIEVQRKRAMISEINKEHGITPWKSFVPMIQMPLGYGCFRVVRGMTALPVPALANESVAWLTDLTVADPMYILPLTTSFMMYLTFKRGGEVGGMDFLNTSAGKMVGIGLPMMSFAFMAFMPSALQLYFVTTGAWALVQSYVINMPGFRKKLNMAIQMRPSTPDTPNLPSTESKGLRLLYARIEAEKVRAAQEAQKAQQSPGAQNASFIDRWVDSAKGYSRKVGTETRDKLRDFSGNGPVKNADGSFAPAPRLSEANRKYAEEYELKHKGEEELAREERNRARREAYQNTLRAEREKAKAGLQRQQQEAKSVKARRKGGRR</sequence>
<dbReference type="Pfam" id="PF02096">
    <property type="entry name" value="60KD_IMP"/>
    <property type="match status" value="1"/>
</dbReference>
<feature type="compositionally biased region" description="Basic and acidic residues" evidence="10">
    <location>
        <begin position="458"/>
        <end position="490"/>
    </location>
</feature>
<comment type="caution">
    <text evidence="13">The sequence shown here is derived from an EMBL/GenBank/DDBJ whole genome shotgun (WGS) entry which is preliminary data.</text>
</comment>
<keyword evidence="6 11" id="KW-1133">Transmembrane helix</keyword>
<dbReference type="InterPro" id="IPR001708">
    <property type="entry name" value="YidC/ALB3/OXA1/COX18"/>
</dbReference>
<keyword evidence="4" id="KW-0999">Mitochondrion inner membrane</keyword>
<dbReference type="EMBL" id="JAPMSZ010000004">
    <property type="protein sequence ID" value="KAJ5104687.1"/>
    <property type="molecule type" value="Genomic_DNA"/>
</dbReference>
<evidence type="ECO:0000259" key="12">
    <source>
        <dbReference type="Pfam" id="PF02096"/>
    </source>
</evidence>
<evidence type="ECO:0000256" key="9">
    <source>
        <dbReference type="RuleBase" id="RU003945"/>
    </source>
</evidence>
<keyword evidence="3 9" id="KW-0812">Transmembrane</keyword>
<name>A0A9W9KGX5_9EURO</name>
<dbReference type="PANTHER" id="PTHR12428:SF66">
    <property type="entry name" value="MITOCHONDRIAL INNER MEMBRANE PROTEIN OXA1L"/>
    <property type="match status" value="1"/>
</dbReference>